<comment type="caution">
    <text evidence="13">The sequence shown here is derived from an EMBL/GenBank/DDBJ whole genome shotgun (WGS) entry which is preliminary data.</text>
</comment>
<protein>
    <recommendedName>
        <fullName evidence="10">Alpha-1,3/1,6-mannosyltransferase ALG2</fullName>
        <ecNumber evidence="10">2.4.1.132</ecNumber>
        <ecNumber evidence="10">2.4.1.257</ecNumber>
    </recommendedName>
    <alternativeName>
        <fullName evidence="10">GDP-Man:Man(1)GlcNAc(2)-PP-Dol alpha-1,3-mannosyltransferase</fullName>
    </alternativeName>
</protein>
<feature type="domain" description="Glycosyltransferase subfamily 4-like N-terminal" evidence="12">
    <location>
        <begin position="28"/>
        <end position="195"/>
    </location>
</feature>
<comment type="pathway">
    <text evidence="1 10">Protein modification; protein glycosylation.</text>
</comment>
<evidence type="ECO:0000256" key="10">
    <source>
        <dbReference type="RuleBase" id="RU367136"/>
    </source>
</evidence>
<comment type="catalytic activity">
    <reaction evidence="9 10">
        <text>an alpha-D-Man-(1-&gt;3)-beta-D-Man-(1-&gt;4)-beta-D-GlcNAc-(1-&gt;4)-alpha-D-GlcNAc-diphospho-di-trans,poly-cis-dolichol + GDP-alpha-D-mannose = an alpha-D-Man-(1-&gt;3)-[alpha-D-Man-(1-&gt;6)]-beta-D-Man-(1-&gt;4)-beta-D-GlcNAc-(1-&gt;4)-alpha-D-GlcNAc-diphospho-di-trans,poly-cis-dolichol + GDP + H(+)</text>
        <dbReference type="Rhea" id="RHEA:29519"/>
        <dbReference type="Rhea" id="RHEA-COMP:19513"/>
        <dbReference type="Rhea" id="RHEA-COMP:19515"/>
        <dbReference type="ChEBI" id="CHEBI:15378"/>
        <dbReference type="ChEBI" id="CHEBI:57527"/>
        <dbReference type="ChEBI" id="CHEBI:58189"/>
        <dbReference type="ChEBI" id="CHEBI:132510"/>
        <dbReference type="ChEBI" id="CHEBI:132511"/>
        <dbReference type="EC" id="2.4.1.257"/>
    </reaction>
    <physiologicalReaction direction="left-to-right" evidence="9 10">
        <dbReference type="Rhea" id="RHEA:29520"/>
    </physiologicalReaction>
</comment>
<evidence type="ECO:0000313" key="14">
    <source>
        <dbReference type="Proteomes" id="UP001190700"/>
    </source>
</evidence>
<keyword evidence="5" id="KW-0256">Endoplasmic reticulum</keyword>
<accession>A0AAE0FGM4</accession>
<keyword evidence="3 10" id="KW-0808">Transferase</keyword>
<sequence>MSSAGKKERGTQIQREKVAILHPDLGLGGAERLIVDCAVELKNCGHEVQLYTTFHDVNRCFEETRIQRSGAFERATWVRVSGNWIPRQVCGKGHAVFAYLRCCFAALMMLIYCRPFPTVLLIDQVSAPILIFRMFSAAKIIFYCHYPDLLLAKHGSWLKALYRAPIDWLEERSTGAADVVLVNSEFTKKKFRGTFLTLLRHVRPGVLNPAVDPSHFAHVPSVRLASSNQVLDELIASGINNVPSNAQMFLSINRFERKKGLGLALGAFAELRSRAPRTAPLHLVVAGGYDQRLRENVEYLEELKATAAQLKISSCVTFVPSFSLRQRNALLARCVAVLYTPQDEHFGIVPLEAMAAGRGVIACDSGGPVETVRDGCTVCPA</sequence>
<keyword evidence="6" id="KW-1133">Transmembrane helix</keyword>
<dbReference type="GO" id="GO:0102704">
    <property type="term" value="F:GDP-Man:Man(2)GlcNAc(2)-PP-Dol alpha-1,6-mannosyltransferase activity"/>
    <property type="evidence" value="ECO:0007669"/>
    <property type="project" value="UniProtKB-UniRule"/>
</dbReference>
<evidence type="ECO:0000256" key="6">
    <source>
        <dbReference type="ARBA" id="ARBA00022989"/>
    </source>
</evidence>
<dbReference type="GO" id="GO:0004378">
    <property type="term" value="F:GDP-Man:Man(1)GlcNAc(2)-PP-Dol alpha-1,3-mannosyltransferase activity"/>
    <property type="evidence" value="ECO:0007669"/>
    <property type="project" value="UniProtKB-UniRule"/>
</dbReference>
<evidence type="ECO:0000256" key="7">
    <source>
        <dbReference type="ARBA" id="ARBA00023136"/>
    </source>
</evidence>
<dbReference type="InterPro" id="IPR027054">
    <property type="entry name" value="ALG2"/>
</dbReference>
<dbReference type="EMBL" id="LGRX02018932">
    <property type="protein sequence ID" value="KAK3259214.1"/>
    <property type="molecule type" value="Genomic_DNA"/>
</dbReference>
<evidence type="ECO:0000256" key="8">
    <source>
        <dbReference type="ARBA" id="ARBA00045103"/>
    </source>
</evidence>
<comment type="subcellular location">
    <subcellularLocation>
        <location evidence="10">Endoplasmic reticulum membrane</location>
        <topology evidence="10">Single-pass membrane protein</topology>
    </subcellularLocation>
</comment>
<dbReference type="AlphaFoldDB" id="A0AAE0FGM4"/>
<dbReference type="PANTHER" id="PTHR45918">
    <property type="entry name" value="ALPHA-1,3/1,6-MANNOSYLTRANSFERASE ALG2"/>
    <property type="match status" value="1"/>
</dbReference>
<comment type="similarity">
    <text evidence="10">Belongs to the glycosyltransferase group 1 family.</text>
</comment>
<comment type="catalytic activity">
    <reaction evidence="8 10">
        <text>a beta-D-Man-(1-&gt;4)-beta-D-GlcNAc-(1-&gt;4)-alpha-D-GlcNAc-diphospho-di-trans,poly-cis-dolichol + GDP-alpha-D-mannose = an alpha-D-Man-(1-&gt;3)-beta-D-Man-(1-&gt;4)-beta-D-GlcNAc-(1-&gt;4)-alpha-D-GlcNAc-diphospho-di-trans,poly-cis-dolichol + GDP + H(+)</text>
        <dbReference type="Rhea" id="RHEA:29515"/>
        <dbReference type="Rhea" id="RHEA-COMP:19511"/>
        <dbReference type="Rhea" id="RHEA-COMP:19513"/>
        <dbReference type="ChEBI" id="CHEBI:15378"/>
        <dbReference type="ChEBI" id="CHEBI:57527"/>
        <dbReference type="ChEBI" id="CHEBI:58189"/>
        <dbReference type="ChEBI" id="CHEBI:58472"/>
        <dbReference type="ChEBI" id="CHEBI:132510"/>
        <dbReference type="EC" id="2.4.1.132"/>
    </reaction>
    <physiologicalReaction direction="left-to-right" evidence="8 10">
        <dbReference type="Rhea" id="RHEA:29516"/>
    </physiologicalReaction>
</comment>
<organism evidence="13 14">
    <name type="scientific">Cymbomonas tetramitiformis</name>
    <dbReference type="NCBI Taxonomy" id="36881"/>
    <lineage>
        <taxon>Eukaryota</taxon>
        <taxon>Viridiplantae</taxon>
        <taxon>Chlorophyta</taxon>
        <taxon>Pyramimonadophyceae</taxon>
        <taxon>Pyramimonadales</taxon>
        <taxon>Pyramimonadaceae</taxon>
        <taxon>Cymbomonas</taxon>
    </lineage>
</organism>
<dbReference type="GO" id="GO:0005789">
    <property type="term" value="C:endoplasmic reticulum membrane"/>
    <property type="evidence" value="ECO:0007669"/>
    <property type="project" value="UniProtKB-SubCell"/>
</dbReference>
<dbReference type="EC" id="2.4.1.257" evidence="10"/>
<keyword evidence="7" id="KW-0472">Membrane</keyword>
<dbReference type="InterPro" id="IPR028098">
    <property type="entry name" value="Glyco_trans_4-like_N"/>
</dbReference>
<dbReference type="InterPro" id="IPR001296">
    <property type="entry name" value="Glyco_trans_1"/>
</dbReference>
<evidence type="ECO:0000313" key="13">
    <source>
        <dbReference type="EMBL" id="KAK3259214.1"/>
    </source>
</evidence>
<evidence type="ECO:0000259" key="11">
    <source>
        <dbReference type="Pfam" id="PF00534"/>
    </source>
</evidence>
<dbReference type="SUPFAM" id="SSF53756">
    <property type="entry name" value="UDP-Glycosyltransferase/glycogen phosphorylase"/>
    <property type="match status" value="1"/>
</dbReference>
<evidence type="ECO:0000256" key="3">
    <source>
        <dbReference type="ARBA" id="ARBA00022679"/>
    </source>
</evidence>
<keyword evidence="14" id="KW-1185">Reference proteome</keyword>
<reference evidence="13 14" key="1">
    <citation type="journal article" date="2015" name="Genome Biol. Evol.">
        <title>Comparative Genomics of a Bacterivorous Green Alga Reveals Evolutionary Causalities and Consequences of Phago-Mixotrophic Mode of Nutrition.</title>
        <authorList>
            <person name="Burns J.A."/>
            <person name="Paasch A."/>
            <person name="Narechania A."/>
            <person name="Kim E."/>
        </authorList>
    </citation>
    <scope>NUCLEOTIDE SEQUENCE [LARGE SCALE GENOMIC DNA]</scope>
    <source>
        <strain evidence="13 14">PLY_AMNH</strain>
    </source>
</reference>
<dbReference type="Pfam" id="PF13439">
    <property type="entry name" value="Glyco_transf_4"/>
    <property type="match status" value="1"/>
</dbReference>
<comment type="function">
    <text evidence="10">Mannosylates Man(2)GlcNAc(2)-dolichol diphosphate and Man(1)GlcNAc(2)-dolichol diphosphate to form Man(3)GlcNAc(2)-dolichol diphosphate.</text>
</comment>
<dbReference type="Pfam" id="PF00534">
    <property type="entry name" value="Glycos_transf_1"/>
    <property type="match status" value="1"/>
</dbReference>
<evidence type="ECO:0000256" key="9">
    <source>
        <dbReference type="ARBA" id="ARBA00045104"/>
    </source>
</evidence>
<evidence type="ECO:0000259" key="12">
    <source>
        <dbReference type="Pfam" id="PF13439"/>
    </source>
</evidence>
<proteinExistence type="inferred from homology"/>
<dbReference type="PANTHER" id="PTHR45918:SF1">
    <property type="entry name" value="ALPHA-1,3_1,6-MANNOSYLTRANSFERASE ALG2"/>
    <property type="match status" value="1"/>
</dbReference>
<dbReference type="Proteomes" id="UP001190700">
    <property type="component" value="Unassembled WGS sequence"/>
</dbReference>
<dbReference type="EC" id="2.4.1.132" evidence="10"/>
<dbReference type="Gene3D" id="3.40.50.2000">
    <property type="entry name" value="Glycogen Phosphorylase B"/>
    <property type="match status" value="2"/>
</dbReference>
<evidence type="ECO:0000256" key="5">
    <source>
        <dbReference type="ARBA" id="ARBA00022824"/>
    </source>
</evidence>
<evidence type="ECO:0000256" key="2">
    <source>
        <dbReference type="ARBA" id="ARBA00022676"/>
    </source>
</evidence>
<keyword evidence="2 10" id="KW-0328">Glycosyltransferase</keyword>
<keyword evidence="4" id="KW-0812">Transmembrane</keyword>
<gene>
    <name evidence="13" type="ORF">CYMTET_31773</name>
</gene>
<evidence type="ECO:0000256" key="1">
    <source>
        <dbReference type="ARBA" id="ARBA00004922"/>
    </source>
</evidence>
<feature type="domain" description="Glycosyl transferase family 1" evidence="11">
    <location>
        <begin position="240"/>
        <end position="375"/>
    </location>
</feature>
<evidence type="ECO:0000256" key="4">
    <source>
        <dbReference type="ARBA" id="ARBA00022692"/>
    </source>
</evidence>
<name>A0AAE0FGM4_9CHLO</name>